<protein>
    <submittedName>
        <fullName evidence="1">Terminase-like family protein</fullName>
    </submittedName>
</protein>
<dbReference type="AlphaFoldDB" id="A0A518AHW6"/>
<accession>A0A518AHW6</accession>
<evidence type="ECO:0000313" key="2">
    <source>
        <dbReference type="Proteomes" id="UP000315750"/>
    </source>
</evidence>
<reference evidence="1 2" key="1">
    <citation type="submission" date="2019-02" db="EMBL/GenBank/DDBJ databases">
        <title>Deep-cultivation of Planctomycetes and their phenomic and genomic characterization uncovers novel biology.</title>
        <authorList>
            <person name="Wiegand S."/>
            <person name="Jogler M."/>
            <person name="Boedeker C."/>
            <person name="Pinto D."/>
            <person name="Vollmers J."/>
            <person name="Rivas-Marin E."/>
            <person name="Kohn T."/>
            <person name="Peeters S.H."/>
            <person name="Heuer A."/>
            <person name="Rast P."/>
            <person name="Oberbeckmann S."/>
            <person name="Bunk B."/>
            <person name="Jeske O."/>
            <person name="Meyerdierks A."/>
            <person name="Storesund J.E."/>
            <person name="Kallscheuer N."/>
            <person name="Luecker S."/>
            <person name="Lage O.M."/>
            <person name="Pohl T."/>
            <person name="Merkel B.J."/>
            <person name="Hornburger P."/>
            <person name="Mueller R.-W."/>
            <person name="Bruemmer F."/>
            <person name="Labrenz M."/>
            <person name="Spormann A.M."/>
            <person name="Op den Camp H."/>
            <person name="Overmann J."/>
            <person name="Amann R."/>
            <person name="Jetten M.S.M."/>
            <person name="Mascher T."/>
            <person name="Medema M.H."/>
            <person name="Devos D.P."/>
            <person name="Kaster A.-K."/>
            <person name="Ovreas L."/>
            <person name="Rohde M."/>
            <person name="Galperin M.Y."/>
            <person name="Jogler C."/>
        </authorList>
    </citation>
    <scope>NUCLEOTIDE SEQUENCE [LARGE SCALE GENOMIC DNA]</scope>
    <source>
        <strain evidence="1 2">Pan181</strain>
    </source>
</reference>
<dbReference type="Proteomes" id="UP000315750">
    <property type="component" value="Chromosome"/>
</dbReference>
<dbReference type="Gene3D" id="3.40.50.300">
    <property type="entry name" value="P-loop containing nucleotide triphosphate hydrolases"/>
    <property type="match status" value="1"/>
</dbReference>
<gene>
    <name evidence="1" type="ORF">Pan181_04990</name>
</gene>
<sequence length="520" mass="59444">MNNSEAKRTTLTHATTQRWWSRLARGLETALRRRTSASESVDLLHWGRQYLPTHFVAPPSGMHRWLAGELNTLHARRGTKLNVIGPRGGAKSTIATLAYVLRMACEAREPYVWIVSDTRQQAQIHLENVKAELSGNPRLAARYPLACRPGGRWQAAAVELANGVALEAYGTGQRIRGRRRNEHRPTLIVCDDIQNDGHMSSGLQRASSRDWFHGTLLKAGTPNTNVVNLATALHRDALAMQLQTTPGWHSRLFRAIERWPRRDDLWQHWQQLYDKATDQAATDTAREFYERHREQMEAGAELLWPEVEDLYTLMTMRCESGRTAFEREKQGAPIDPDGCEWPEEYFGEHLWFDTWPDDVRLRTIALDPSKGTDARRGDYSAYAMLAIGSDGTLYVEADLARRGTPQMVTDGVALCERFRPAVFGVEANQWQELLEAEFVAEFRRQGRWDIQPAAITNTTNKQVRIRRLGPYLSRRRLRFKRDSPSTRLLVDQLRDFPGGTHDDGPDALEMALRLAEELWR</sequence>
<organism evidence="1 2">
    <name type="scientific">Aeoliella mucimassa</name>
    <dbReference type="NCBI Taxonomy" id="2527972"/>
    <lineage>
        <taxon>Bacteria</taxon>
        <taxon>Pseudomonadati</taxon>
        <taxon>Planctomycetota</taxon>
        <taxon>Planctomycetia</taxon>
        <taxon>Pirellulales</taxon>
        <taxon>Lacipirellulaceae</taxon>
        <taxon>Aeoliella</taxon>
    </lineage>
</organism>
<dbReference type="InterPro" id="IPR027417">
    <property type="entry name" value="P-loop_NTPase"/>
</dbReference>
<dbReference type="Gene3D" id="3.30.420.240">
    <property type="match status" value="1"/>
</dbReference>
<evidence type="ECO:0000313" key="1">
    <source>
        <dbReference type="EMBL" id="QDU54318.1"/>
    </source>
</evidence>
<dbReference type="EMBL" id="CP036278">
    <property type="protein sequence ID" value="QDU54318.1"/>
    <property type="molecule type" value="Genomic_DNA"/>
</dbReference>
<name>A0A518AHW6_9BACT</name>
<keyword evidence="2" id="KW-1185">Reference proteome</keyword>
<dbReference type="KEGG" id="amuc:Pan181_04990"/>
<proteinExistence type="predicted"/>